<gene>
    <name evidence="2" type="ORF">J1784_02605</name>
</gene>
<evidence type="ECO:0000313" key="2">
    <source>
        <dbReference type="EMBL" id="MBU9843910.1"/>
    </source>
</evidence>
<organism evidence="2 3">
    <name type="scientific">Rahnella ecdela</name>
    <dbReference type="NCBI Taxonomy" id="2816250"/>
    <lineage>
        <taxon>Bacteria</taxon>
        <taxon>Pseudomonadati</taxon>
        <taxon>Pseudomonadota</taxon>
        <taxon>Gammaproteobacteria</taxon>
        <taxon>Enterobacterales</taxon>
        <taxon>Yersiniaceae</taxon>
        <taxon>Rahnella</taxon>
    </lineage>
</organism>
<dbReference type="EMBL" id="JAFMOY010000103">
    <property type="protein sequence ID" value="MBU9843910.1"/>
    <property type="molecule type" value="Genomic_DNA"/>
</dbReference>
<comment type="caution">
    <text evidence="2">The sequence shown here is derived from an EMBL/GenBank/DDBJ whole genome shotgun (WGS) entry which is preliminary data.</text>
</comment>
<dbReference type="Proteomes" id="UP000739284">
    <property type="component" value="Unassembled WGS sequence"/>
</dbReference>
<proteinExistence type="predicted"/>
<evidence type="ECO:0000259" key="1">
    <source>
        <dbReference type="Pfam" id="PF01609"/>
    </source>
</evidence>
<accession>A0ABS6LAD9</accession>
<dbReference type="InterPro" id="IPR053172">
    <property type="entry name" value="Tn903_transposase"/>
</dbReference>
<protein>
    <submittedName>
        <fullName evidence="2">Transposase</fullName>
    </submittedName>
</protein>
<keyword evidence="3" id="KW-1185">Reference proteome</keyword>
<dbReference type="InterPro" id="IPR002559">
    <property type="entry name" value="Transposase_11"/>
</dbReference>
<reference evidence="2 3" key="1">
    <citation type="submission" date="2021-03" db="EMBL/GenBank/DDBJ databases">
        <title>Five novel Rahnella species.</title>
        <authorList>
            <person name="Brady C."/>
            <person name="Asselin J."/>
            <person name="Beer S."/>
            <person name="Bruberg M.B."/>
            <person name="Crampton B."/>
            <person name="Venter S."/>
            <person name="Arnold D."/>
            <person name="Denman S."/>
        </authorList>
    </citation>
    <scope>NUCLEOTIDE SEQUENCE [LARGE SCALE GENOMIC DNA]</scope>
    <source>
        <strain evidence="2 3">FRB 231</strain>
    </source>
</reference>
<dbReference type="PANTHER" id="PTHR34631:SF3">
    <property type="entry name" value="ISSOD12 TRANSPOSASE TNPA_ISSOD12"/>
    <property type="match status" value="1"/>
</dbReference>
<name>A0ABS6LAD9_9GAMM</name>
<dbReference type="PANTHER" id="PTHR34631">
    <property type="match status" value="1"/>
</dbReference>
<evidence type="ECO:0000313" key="3">
    <source>
        <dbReference type="Proteomes" id="UP000739284"/>
    </source>
</evidence>
<dbReference type="Pfam" id="PF01609">
    <property type="entry name" value="DDE_Tnp_1"/>
    <property type="match status" value="1"/>
</dbReference>
<sequence>MKKHGHEKRRVWRKLHLEVDAGTHEVICADLSLNNVTDAEAFPGHIRQIHRKIEVASADDAYDPKRCHDELNARKLVRLSRRKRVPVTGRRNMGTEIRRWRCRGLPGAMLTGNGTRLTTGIQWPKRRCTGLNNSSVGT</sequence>
<feature type="domain" description="Transposase IS4-like" evidence="1">
    <location>
        <begin position="2"/>
        <end position="103"/>
    </location>
</feature>